<evidence type="ECO:0000256" key="7">
    <source>
        <dbReference type="SAM" id="MobiDB-lite"/>
    </source>
</evidence>
<dbReference type="InterPro" id="IPR038063">
    <property type="entry name" value="Transpep_catalytic_dom"/>
</dbReference>
<evidence type="ECO:0000313" key="11">
    <source>
        <dbReference type="Proteomes" id="UP001303236"/>
    </source>
</evidence>
<feature type="chain" id="PRO_5045112328" evidence="8">
    <location>
        <begin position="38"/>
        <end position="319"/>
    </location>
</feature>
<evidence type="ECO:0000256" key="2">
    <source>
        <dbReference type="ARBA" id="ARBA00022679"/>
    </source>
</evidence>
<keyword evidence="11" id="KW-1185">Reference proteome</keyword>
<evidence type="ECO:0000256" key="6">
    <source>
        <dbReference type="PROSITE-ProRule" id="PRU01373"/>
    </source>
</evidence>
<dbReference type="SUPFAM" id="SSF141523">
    <property type="entry name" value="L,D-transpeptidase catalytic domain-like"/>
    <property type="match status" value="1"/>
</dbReference>
<organism evidence="10 11">
    <name type="scientific">Streptomyces durocortorensis</name>
    <dbReference type="NCBI Taxonomy" id="2811104"/>
    <lineage>
        <taxon>Bacteria</taxon>
        <taxon>Bacillati</taxon>
        <taxon>Actinomycetota</taxon>
        <taxon>Actinomycetes</taxon>
        <taxon>Kitasatosporales</taxon>
        <taxon>Streptomycetaceae</taxon>
        <taxon>Streptomyces</taxon>
    </lineage>
</organism>
<dbReference type="InterPro" id="IPR036365">
    <property type="entry name" value="PGBD-like_sf"/>
</dbReference>
<sequence>MGASGDVRRGAIPRARLAAASALVLATVATGCGPGAAAGASDAPPPVRATQAAAPPSPTNSPTNPPTASPTASDDAKPRTAPPRSPSASSTAPAPVTARPAPEPSTAPPPRVLMRIGSEGGQVRELQARLREIGHFGRNPTGYYGTVTADAVRSFQEKRRLPTTGSADVVTWQRLLAVSRVPTAAELNPPTERPVAAPDERCLKGRVLCISKTSRTLAWMIDGKVVSAMDVRFGSQYTPTREGTFSVFWKSRDHVSTLYDTPMPYALFFSGGQAVHYSADFAANGYGGASHGCVNVRDKQKVAALFDQVKNGDKVVVYW</sequence>
<dbReference type="Pfam" id="PF01471">
    <property type="entry name" value="PG_binding_1"/>
    <property type="match status" value="1"/>
</dbReference>
<gene>
    <name evidence="10" type="ORF">RI138_20920</name>
</gene>
<dbReference type="PROSITE" id="PS52029">
    <property type="entry name" value="LD_TPASE"/>
    <property type="match status" value="1"/>
</dbReference>
<feature type="active site" description="Proton donor/acceptor" evidence="6">
    <location>
        <position position="276"/>
    </location>
</feature>
<protein>
    <submittedName>
        <fullName evidence="10">L,D-transpeptidase family protein</fullName>
    </submittedName>
</protein>
<dbReference type="EMBL" id="CP134500">
    <property type="protein sequence ID" value="WNF31357.1"/>
    <property type="molecule type" value="Genomic_DNA"/>
</dbReference>
<evidence type="ECO:0000256" key="3">
    <source>
        <dbReference type="ARBA" id="ARBA00022960"/>
    </source>
</evidence>
<dbReference type="InterPro" id="IPR036366">
    <property type="entry name" value="PGBDSf"/>
</dbReference>
<dbReference type="InterPro" id="IPR002477">
    <property type="entry name" value="Peptidoglycan-bd-like"/>
</dbReference>
<comment type="pathway">
    <text evidence="1 6">Cell wall biogenesis; peptidoglycan biosynthesis.</text>
</comment>
<dbReference type="InterPro" id="IPR050979">
    <property type="entry name" value="LD-transpeptidase"/>
</dbReference>
<keyword evidence="2" id="KW-0808">Transferase</keyword>
<dbReference type="CDD" id="cd16913">
    <property type="entry name" value="YkuD_like"/>
    <property type="match status" value="1"/>
</dbReference>
<feature type="signal peptide" evidence="8">
    <location>
        <begin position="1"/>
        <end position="37"/>
    </location>
</feature>
<dbReference type="SUPFAM" id="SSF47090">
    <property type="entry name" value="PGBD-like"/>
    <property type="match status" value="1"/>
</dbReference>
<dbReference type="InterPro" id="IPR005490">
    <property type="entry name" value="LD_TPept_cat_dom"/>
</dbReference>
<keyword evidence="8" id="KW-0732">Signal</keyword>
<feature type="region of interest" description="Disordered" evidence="7">
    <location>
        <begin position="31"/>
        <end position="114"/>
    </location>
</feature>
<dbReference type="Proteomes" id="UP001303236">
    <property type="component" value="Chromosome"/>
</dbReference>
<evidence type="ECO:0000256" key="5">
    <source>
        <dbReference type="ARBA" id="ARBA00023316"/>
    </source>
</evidence>
<accession>A0ABY9W850</accession>
<reference evidence="10 11" key="1">
    <citation type="submission" date="2023-09" db="EMBL/GenBank/DDBJ databases">
        <title>Genome completion map analysis of the actinomycetes C11-1.</title>
        <authorList>
            <person name="Qin P."/>
            <person name="Guan P."/>
        </authorList>
    </citation>
    <scope>NUCLEOTIDE SEQUENCE [LARGE SCALE GENOMIC DNA]</scope>
    <source>
        <strain evidence="10 11">C11-1</strain>
    </source>
</reference>
<evidence type="ECO:0000256" key="4">
    <source>
        <dbReference type="ARBA" id="ARBA00022984"/>
    </source>
</evidence>
<dbReference type="PANTHER" id="PTHR30582:SF33">
    <property type="entry name" value="EXPORTED PROTEIN"/>
    <property type="match status" value="1"/>
</dbReference>
<feature type="compositionally biased region" description="Pro residues" evidence="7">
    <location>
        <begin position="55"/>
        <end position="68"/>
    </location>
</feature>
<dbReference type="Gene3D" id="1.10.101.10">
    <property type="entry name" value="PGBD-like superfamily/PGBD"/>
    <property type="match status" value="1"/>
</dbReference>
<feature type="compositionally biased region" description="Pro residues" evidence="7">
    <location>
        <begin position="101"/>
        <end position="111"/>
    </location>
</feature>
<keyword evidence="5 6" id="KW-0961">Cell wall biogenesis/degradation</keyword>
<feature type="active site" description="Nucleophile" evidence="6">
    <location>
        <position position="293"/>
    </location>
</feature>
<dbReference type="PANTHER" id="PTHR30582">
    <property type="entry name" value="L,D-TRANSPEPTIDASE"/>
    <property type="match status" value="1"/>
</dbReference>
<evidence type="ECO:0000313" key="10">
    <source>
        <dbReference type="EMBL" id="WNF31357.1"/>
    </source>
</evidence>
<evidence type="ECO:0000259" key="9">
    <source>
        <dbReference type="PROSITE" id="PS52029"/>
    </source>
</evidence>
<proteinExistence type="predicted"/>
<dbReference type="Pfam" id="PF03734">
    <property type="entry name" value="YkuD"/>
    <property type="match status" value="1"/>
</dbReference>
<keyword evidence="4 6" id="KW-0573">Peptidoglycan synthesis</keyword>
<keyword evidence="3 6" id="KW-0133">Cell shape</keyword>
<feature type="compositionally biased region" description="Low complexity" evidence="7">
    <location>
        <begin position="86"/>
        <end position="100"/>
    </location>
</feature>
<feature type="compositionally biased region" description="Low complexity" evidence="7">
    <location>
        <begin position="31"/>
        <end position="42"/>
    </location>
</feature>
<feature type="domain" description="L,D-TPase catalytic" evidence="9">
    <location>
        <begin position="206"/>
        <end position="318"/>
    </location>
</feature>
<evidence type="ECO:0000256" key="1">
    <source>
        <dbReference type="ARBA" id="ARBA00004752"/>
    </source>
</evidence>
<evidence type="ECO:0000256" key="8">
    <source>
        <dbReference type="SAM" id="SignalP"/>
    </source>
</evidence>
<dbReference type="Gene3D" id="2.40.440.10">
    <property type="entry name" value="L,D-transpeptidase catalytic domain-like"/>
    <property type="match status" value="1"/>
</dbReference>
<name>A0ABY9W850_9ACTN</name>